<dbReference type="Gene3D" id="2.160.20.10">
    <property type="entry name" value="Single-stranded right-handed beta-helix, Pectin lyase-like"/>
    <property type="match status" value="1"/>
</dbReference>
<reference evidence="1" key="1">
    <citation type="submission" date="2023-07" db="EMBL/GenBank/DDBJ databases">
        <authorList>
            <person name="Pelsma A.J. K."/>
        </authorList>
    </citation>
    <scope>NUCLEOTIDE SEQUENCE</scope>
</reference>
<organism evidence="1">
    <name type="scientific">freshwater sediment metagenome</name>
    <dbReference type="NCBI Taxonomy" id="556182"/>
    <lineage>
        <taxon>unclassified sequences</taxon>
        <taxon>metagenomes</taxon>
        <taxon>ecological metagenomes</taxon>
    </lineage>
</organism>
<evidence type="ECO:0000313" key="1">
    <source>
        <dbReference type="EMBL" id="CAJ0889944.1"/>
    </source>
</evidence>
<dbReference type="SUPFAM" id="SSF51126">
    <property type="entry name" value="Pectin lyase-like"/>
    <property type="match status" value="1"/>
</dbReference>
<dbReference type="EMBL" id="OY288114">
    <property type="protein sequence ID" value="CAJ0889944.1"/>
    <property type="molecule type" value="Genomic_DNA"/>
</dbReference>
<name>A0AA48M693_9ZZZZ</name>
<evidence type="ECO:0008006" key="2">
    <source>
        <dbReference type="Google" id="ProtNLM"/>
    </source>
</evidence>
<accession>A0AA48M693</accession>
<dbReference type="InterPro" id="IPR011050">
    <property type="entry name" value="Pectin_lyase_fold/virulence"/>
</dbReference>
<gene>
    <name evidence="1" type="ORF">AMST5_04004</name>
</gene>
<sequence length="400" mass="42529">MKLCGGALLATLLMTANAGEAAGRCRVAIQDFGADDDAAIARALATGCAVTGEDRAYRITRPVILPGDATLADATFRQAFPSGAIIRAIVAENVANIAMTNIRLDRGRDPSQGLAPGADPSRTHLDSAGILLSHVENATLTDIEVFGDGVGTGIKIVEAAHVRLIRPHVHDMRWASAVQPENEIMVGIWALASRDVTLDSPRVHDLTPTAIEAHGGRADGRRNNMTDGINSSGAQDLTILNAEISNVGEGLDFSGKHTTRNFTIDGAALRDIDSFCFKSTHAEGGVVRRSRAERCGLGGFVLAGRVRNVAFIDDEARDIGANGLWPANKHTGFSLEYAYESLPTEISISGCRSIDAQQTPTTTVGFFNEARAELPQTIRFDGNVAQGFVRAATRGFDEPR</sequence>
<dbReference type="InterPro" id="IPR012334">
    <property type="entry name" value="Pectin_lyas_fold"/>
</dbReference>
<protein>
    <recommendedName>
        <fullName evidence="2">Right handed beta helix domain-containing protein</fullName>
    </recommendedName>
</protein>
<dbReference type="AlphaFoldDB" id="A0AA48M693"/>
<proteinExistence type="predicted"/>